<evidence type="ECO:0000256" key="1">
    <source>
        <dbReference type="SAM" id="MobiDB-lite"/>
    </source>
</evidence>
<feature type="compositionally biased region" description="Basic and acidic residues" evidence="1">
    <location>
        <begin position="101"/>
        <end position="124"/>
    </location>
</feature>
<dbReference type="Proteomes" id="UP000694920">
    <property type="component" value="Unplaced"/>
</dbReference>
<organism evidence="2 3">
    <name type="scientific">Cephus cinctus</name>
    <name type="common">Wheat stem sawfly</name>
    <dbReference type="NCBI Taxonomy" id="211228"/>
    <lineage>
        <taxon>Eukaryota</taxon>
        <taxon>Metazoa</taxon>
        <taxon>Ecdysozoa</taxon>
        <taxon>Arthropoda</taxon>
        <taxon>Hexapoda</taxon>
        <taxon>Insecta</taxon>
        <taxon>Pterygota</taxon>
        <taxon>Neoptera</taxon>
        <taxon>Endopterygota</taxon>
        <taxon>Hymenoptera</taxon>
        <taxon>Cephoidea</taxon>
        <taxon>Cephidae</taxon>
        <taxon>Cephus</taxon>
    </lineage>
</organism>
<reference evidence="3" key="1">
    <citation type="submission" date="2025-08" db="UniProtKB">
        <authorList>
            <consortium name="RefSeq"/>
        </authorList>
    </citation>
    <scope>IDENTIFICATION</scope>
</reference>
<evidence type="ECO:0000313" key="2">
    <source>
        <dbReference type="Proteomes" id="UP000694920"/>
    </source>
</evidence>
<protein>
    <submittedName>
        <fullName evidence="3">Uncharacterized protein LOC107264409</fullName>
    </submittedName>
</protein>
<keyword evidence="2" id="KW-1185">Reference proteome</keyword>
<dbReference type="AlphaFoldDB" id="A0AAJ7FEQ5"/>
<dbReference type="RefSeq" id="XP_015588124.2">
    <property type="nucleotide sequence ID" value="XM_015732638.2"/>
</dbReference>
<sequence length="264" mass="29476">MIRPLDQYKVIQVSVSIWIFHGRPRTRQGRFPHNEEIPSEFHAWTLTRSNQELRKIHWALFVDALSRTPCMKKTVEDGAWLLAQVEGRQEGCRGVGLSVREGEQEDHGVRARDEGRPGERERVQATRTRGTEGSLGKRQSEATGGQPCLRRTHRFPMARHFDSSVLALTSSSFCPSSFRIPQAGIVQEDDVPYMPAHLSSSASSAPGRLHLSSWGSPAKQYDAALPDPREPSNTCCRGTTAPGVYLPDPCRTNALASRRMDDQC</sequence>
<dbReference type="GeneID" id="107264409"/>
<evidence type="ECO:0000313" key="3">
    <source>
        <dbReference type="RefSeq" id="XP_015588124.2"/>
    </source>
</evidence>
<proteinExistence type="predicted"/>
<accession>A0AAJ7FEQ5</accession>
<dbReference type="KEGG" id="ccin:107264409"/>
<name>A0AAJ7FEQ5_CEPCN</name>
<gene>
    <name evidence="3" type="primary">LOC107264409</name>
</gene>
<feature type="region of interest" description="Disordered" evidence="1">
    <location>
        <begin position="101"/>
        <end position="148"/>
    </location>
</feature>